<feature type="region of interest" description="Disordered" evidence="2">
    <location>
        <begin position="1"/>
        <end position="26"/>
    </location>
</feature>
<organism evidence="4 5">
    <name type="scientific">Marasmius tenuissimus</name>
    <dbReference type="NCBI Taxonomy" id="585030"/>
    <lineage>
        <taxon>Eukaryota</taxon>
        <taxon>Fungi</taxon>
        <taxon>Dikarya</taxon>
        <taxon>Basidiomycota</taxon>
        <taxon>Agaricomycotina</taxon>
        <taxon>Agaricomycetes</taxon>
        <taxon>Agaricomycetidae</taxon>
        <taxon>Agaricales</taxon>
        <taxon>Marasmiineae</taxon>
        <taxon>Marasmiaceae</taxon>
        <taxon>Marasmius</taxon>
    </lineage>
</organism>
<accession>A0ABR2ZY53</accession>
<dbReference type="InterPro" id="IPR056884">
    <property type="entry name" value="NPHP3-like_N"/>
</dbReference>
<dbReference type="SUPFAM" id="SSF52540">
    <property type="entry name" value="P-loop containing nucleoside triphosphate hydrolases"/>
    <property type="match status" value="1"/>
</dbReference>
<evidence type="ECO:0000256" key="1">
    <source>
        <dbReference type="ARBA" id="ARBA00022737"/>
    </source>
</evidence>
<name>A0ABR2ZY53_9AGAR</name>
<dbReference type="InterPro" id="IPR027417">
    <property type="entry name" value="P-loop_NTPase"/>
</dbReference>
<evidence type="ECO:0000313" key="5">
    <source>
        <dbReference type="Proteomes" id="UP001437256"/>
    </source>
</evidence>
<dbReference type="EMBL" id="JBBXMP010000034">
    <property type="protein sequence ID" value="KAL0066536.1"/>
    <property type="molecule type" value="Genomic_DNA"/>
</dbReference>
<keyword evidence="1" id="KW-0677">Repeat</keyword>
<dbReference type="Pfam" id="PF24883">
    <property type="entry name" value="NPHP3_N"/>
    <property type="match status" value="1"/>
</dbReference>
<dbReference type="Proteomes" id="UP001437256">
    <property type="component" value="Unassembled WGS sequence"/>
</dbReference>
<reference evidence="4 5" key="1">
    <citation type="submission" date="2024-05" db="EMBL/GenBank/DDBJ databases">
        <title>A draft genome resource for the thread blight pathogen Marasmius tenuissimus strain MS-2.</title>
        <authorList>
            <person name="Yulfo-Soto G.E."/>
            <person name="Baruah I.K."/>
            <person name="Amoako-Attah I."/>
            <person name="Bukari Y."/>
            <person name="Meinhardt L.W."/>
            <person name="Bailey B.A."/>
            <person name="Cohen S.P."/>
        </authorList>
    </citation>
    <scope>NUCLEOTIDE SEQUENCE [LARGE SCALE GENOMIC DNA]</scope>
    <source>
        <strain evidence="4 5">MS-2</strain>
    </source>
</reference>
<evidence type="ECO:0000259" key="3">
    <source>
        <dbReference type="Pfam" id="PF24883"/>
    </source>
</evidence>
<protein>
    <recommendedName>
        <fullName evidence="3">Nephrocystin 3-like N-terminal domain-containing protein</fullName>
    </recommendedName>
</protein>
<sequence>MHSRKDGTIVNTVKGSYNTSRTTNHGNYNTTYNNHYYGTSDQETSSAALLSRAAFSALHDSEARYPQPNVLPGTRRRILQELTDWVEDRSTDKSRVYWVYGAAGVGKSAIAQALSEKYTQTQQLAAAFFFSRNDASRDKLGPFIPTIAYQHLISRTLKPLLGPLVDYTIRSMPEIWEKIWEQQFKGIIQEPWAQVDPRRWATLPRLVIIDGVDECVDVTSQRRLLKTIQACTPSPPRLLDI</sequence>
<gene>
    <name evidence="4" type="ORF">AAF712_006338</name>
</gene>
<evidence type="ECO:0000256" key="2">
    <source>
        <dbReference type="SAM" id="MobiDB-lite"/>
    </source>
</evidence>
<proteinExistence type="predicted"/>
<evidence type="ECO:0000313" key="4">
    <source>
        <dbReference type="EMBL" id="KAL0066536.1"/>
    </source>
</evidence>
<feature type="compositionally biased region" description="Polar residues" evidence="2">
    <location>
        <begin position="9"/>
        <end position="21"/>
    </location>
</feature>
<dbReference type="Gene3D" id="3.40.50.300">
    <property type="entry name" value="P-loop containing nucleotide triphosphate hydrolases"/>
    <property type="match status" value="1"/>
</dbReference>
<feature type="domain" description="Nephrocystin 3-like N-terminal" evidence="3">
    <location>
        <begin position="78"/>
        <end position="230"/>
    </location>
</feature>
<keyword evidence="5" id="KW-1185">Reference proteome</keyword>
<comment type="caution">
    <text evidence="4">The sequence shown here is derived from an EMBL/GenBank/DDBJ whole genome shotgun (WGS) entry which is preliminary data.</text>
</comment>